<gene>
    <name evidence="9" type="ORF">BKA16_004242</name>
</gene>
<feature type="transmembrane region" description="Helical" evidence="8">
    <location>
        <begin position="214"/>
        <end position="234"/>
    </location>
</feature>
<dbReference type="GO" id="GO:0015099">
    <property type="term" value="F:nickel cation transmembrane transporter activity"/>
    <property type="evidence" value="ECO:0007669"/>
    <property type="project" value="UniProtKB-UniRule"/>
</dbReference>
<evidence type="ECO:0000256" key="7">
    <source>
        <dbReference type="ARBA" id="ARBA00023136"/>
    </source>
</evidence>
<dbReference type="PANTHER" id="PTHR31611:SF0">
    <property type="entry name" value="HIGH-AFFINITY NICKEL TRANSPORT PROTEIN NIC1"/>
    <property type="match status" value="1"/>
</dbReference>
<dbReference type="GO" id="GO:0005886">
    <property type="term" value="C:plasma membrane"/>
    <property type="evidence" value="ECO:0007669"/>
    <property type="project" value="UniProtKB-SubCell"/>
</dbReference>
<dbReference type="PANTHER" id="PTHR31611">
    <property type="entry name" value="HIGH-AFFINITY NICKEL TRANSPORT PROTEIN NIC1"/>
    <property type="match status" value="1"/>
</dbReference>
<evidence type="ECO:0000256" key="2">
    <source>
        <dbReference type="ARBA" id="ARBA00010892"/>
    </source>
</evidence>
<evidence type="ECO:0000256" key="1">
    <source>
        <dbReference type="ARBA" id="ARBA00004127"/>
    </source>
</evidence>
<accession>A0A840FC49</accession>
<dbReference type="RefSeq" id="WP_183372518.1">
    <property type="nucleotide sequence ID" value="NZ_BAABHL010000001.1"/>
</dbReference>
<evidence type="ECO:0000256" key="5">
    <source>
        <dbReference type="ARBA" id="ARBA00022692"/>
    </source>
</evidence>
<evidence type="ECO:0000313" key="10">
    <source>
        <dbReference type="Proteomes" id="UP000551501"/>
    </source>
</evidence>
<keyword evidence="10" id="KW-1185">Reference proteome</keyword>
<organism evidence="9 10">
    <name type="scientific">Gordonia humi</name>
    <dbReference type="NCBI Taxonomy" id="686429"/>
    <lineage>
        <taxon>Bacteria</taxon>
        <taxon>Bacillati</taxon>
        <taxon>Actinomycetota</taxon>
        <taxon>Actinomycetes</taxon>
        <taxon>Mycobacteriales</taxon>
        <taxon>Gordoniaceae</taxon>
        <taxon>Gordonia</taxon>
    </lineage>
</organism>
<feature type="transmembrane region" description="Helical" evidence="8">
    <location>
        <begin position="303"/>
        <end position="322"/>
    </location>
</feature>
<reference evidence="9 10" key="1">
    <citation type="submission" date="2020-08" db="EMBL/GenBank/DDBJ databases">
        <title>Sequencing the genomes of 1000 actinobacteria strains.</title>
        <authorList>
            <person name="Klenk H.-P."/>
        </authorList>
    </citation>
    <scope>NUCLEOTIDE SEQUENCE [LARGE SCALE GENOMIC DNA]</scope>
    <source>
        <strain evidence="9 10">DSM 45298</strain>
    </source>
</reference>
<feature type="transmembrane region" description="Helical" evidence="8">
    <location>
        <begin position="12"/>
        <end position="35"/>
    </location>
</feature>
<proteinExistence type="inferred from homology"/>
<evidence type="ECO:0000256" key="8">
    <source>
        <dbReference type="RuleBase" id="RU362101"/>
    </source>
</evidence>
<keyword evidence="4" id="KW-0533">Nickel</keyword>
<dbReference type="Pfam" id="PF03824">
    <property type="entry name" value="NicO"/>
    <property type="match status" value="1"/>
</dbReference>
<evidence type="ECO:0000256" key="3">
    <source>
        <dbReference type="ARBA" id="ARBA00022448"/>
    </source>
</evidence>
<comment type="similarity">
    <text evidence="2 8">Belongs to the NiCoT transporter (TC 2.A.52) family.</text>
</comment>
<dbReference type="Proteomes" id="UP000551501">
    <property type="component" value="Unassembled WGS sequence"/>
</dbReference>
<feature type="transmembrane region" description="Helical" evidence="8">
    <location>
        <begin position="91"/>
        <end position="114"/>
    </location>
</feature>
<comment type="subcellular location">
    <subcellularLocation>
        <location evidence="8">Cell membrane</location>
        <topology evidence="8">Multi-pass membrane protein</topology>
    </subcellularLocation>
    <subcellularLocation>
        <location evidence="1">Endomembrane system</location>
        <topology evidence="1">Multi-pass membrane protein</topology>
    </subcellularLocation>
</comment>
<feature type="transmembrane region" description="Helical" evidence="8">
    <location>
        <begin position="255"/>
        <end position="283"/>
    </location>
</feature>
<keyword evidence="5 8" id="KW-0812">Transmembrane</keyword>
<feature type="transmembrane region" description="Helical" evidence="8">
    <location>
        <begin position="184"/>
        <end position="208"/>
    </location>
</feature>
<feature type="transmembrane region" description="Helical" evidence="8">
    <location>
        <begin position="41"/>
        <end position="60"/>
    </location>
</feature>
<evidence type="ECO:0000256" key="6">
    <source>
        <dbReference type="ARBA" id="ARBA00022989"/>
    </source>
</evidence>
<keyword evidence="7 8" id="KW-0472">Membrane</keyword>
<dbReference type="EMBL" id="JACIFP010000001">
    <property type="protein sequence ID" value="MBB4137690.1"/>
    <property type="molecule type" value="Genomic_DNA"/>
</dbReference>
<name>A0A840FC49_9ACTN</name>
<evidence type="ECO:0000313" key="9">
    <source>
        <dbReference type="EMBL" id="MBB4137690.1"/>
    </source>
</evidence>
<keyword evidence="3 8" id="KW-0813">Transport</keyword>
<comment type="caution">
    <text evidence="9">The sequence shown here is derived from an EMBL/GenBank/DDBJ whole genome shotgun (WGS) entry which is preliminary data.</text>
</comment>
<dbReference type="GO" id="GO:0012505">
    <property type="term" value="C:endomembrane system"/>
    <property type="evidence" value="ECO:0007669"/>
    <property type="project" value="UniProtKB-SubCell"/>
</dbReference>
<feature type="transmembrane region" description="Helical" evidence="8">
    <location>
        <begin position="134"/>
        <end position="152"/>
    </location>
</feature>
<protein>
    <recommendedName>
        <fullName evidence="8">Nickel/cobalt efflux system</fullName>
    </recommendedName>
</protein>
<dbReference type="InterPro" id="IPR004688">
    <property type="entry name" value="Ni/Co_transpt"/>
</dbReference>
<keyword evidence="6 8" id="KW-1133">Transmembrane helix</keyword>
<dbReference type="InterPro" id="IPR011541">
    <property type="entry name" value="Ni/Co_transpt_high_affinity"/>
</dbReference>
<evidence type="ECO:0000256" key="4">
    <source>
        <dbReference type="ARBA" id="ARBA00022596"/>
    </source>
</evidence>
<sequence length="327" mass="34553">MTQRLDARVRDPGGRGAVVVIVALHLLGWGLLLLAVVPSGITYASTGPTAVAVGLSAYALGLRHAFDADHIAAIDNTTRRFVDRGRPASTVGLWFSLGHSSVVLLLCLALVVGIGALGRAVTDDDSTLHEVTGVWGPLVSSVFLLLVAAVNIRSLRRSGGSAGGPVWRIVSRVEHVVDRPTRMYAVGFAFGFGFDTATEIGLLALAGSASLGAVPWWAVLTLPILFAAGMSLLDTVQGAVMRRAYTWSPDEGSRVVSYGVLMTGISAAVAVFIALVQLSSVAYERWGWQGPFAWLGGADLETLGFWLTGVLLVTWGAAFVMTRRRIV</sequence>
<dbReference type="AlphaFoldDB" id="A0A840FC49"/>